<evidence type="ECO:0000313" key="3">
    <source>
        <dbReference type="Proteomes" id="UP000800041"/>
    </source>
</evidence>
<feature type="chain" id="PRO_5026167459" evidence="1">
    <location>
        <begin position="20"/>
        <end position="278"/>
    </location>
</feature>
<reference evidence="2" key="1">
    <citation type="journal article" date="2020" name="Stud. Mycol.">
        <title>101 Dothideomycetes genomes: a test case for predicting lifestyles and emergence of pathogens.</title>
        <authorList>
            <person name="Haridas S."/>
            <person name="Albert R."/>
            <person name="Binder M."/>
            <person name="Bloem J."/>
            <person name="Labutti K."/>
            <person name="Salamov A."/>
            <person name="Andreopoulos B."/>
            <person name="Baker S."/>
            <person name="Barry K."/>
            <person name="Bills G."/>
            <person name="Bluhm B."/>
            <person name="Cannon C."/>
            <person name="Castanera R."/>
            <person name="Culley D."/>
            <person name="Daum C."/>
            <person name="Ezra D."/>
            <person name="Gonzalez J."/>
            <person name="Henrissat B."/>
            <person name="Kuo A."/>
            <person name="Liang C."/>
            <person name="Lipzen A."/>
            <person name="Lutzoni F."/>
            <person name="Magnuson J."/>
            <person name="Mondo S."/>
            <person name="Nolan M."/>
            <person name="Ohm R."/>
            <person name="Pangilinan J."/>
            <person name="Park H.-J."/>
            <person name="Ramirez L."/>
            <person name="Alfaro M."/>
            <person name="Sun H."/>
            <person name="Tritt A."/>
            <person name="Yoshinaga Y."/>
            <person name="Zwiers L.-H."/>
            <person name="Turgeon B."/>
            <person name="Goodwin S."/>
            <person name="Spatafora J."/>
            <person name="Crous P."/>
            <person name="Grigoriev I."/>
        </authorList>
    </citation>
    <scope>NUCLEOTIDE SEQUENCE</scope>
    <source>
        <strain evidence="2">CBS 113979</strain>
    </source>
</reference>
<sequence>MFNIKSITLASVLVAGSMARQLAPGVSINAMSTGLSNVSVSDIEDRTYHAVKGKLKPYDGFGCVGEKHTRRHIHEGTCKNLDRHPFLSFDFEMAGDALHGRNCSFTVWTAKNCAGLSSTYPDVTKLQGSCSEPFHIPGMAPRSGISARMDCEYPAEMQEVKVFELTTLPPVTTVVTHTTAIPVSSIAARSVAAAADYIGSDGRALVDSFQAVVDAFRSNNGGYIVSALQGYTETSDRIYKEYSYNMQTFRYAGNVGEKYFEKMKDLVHEWKKFFDDRE</sequence>
<dbReference type="Proteomes" id="UP000800041">
    <property type="component" value="Unassembled WGS sequence"/>
</dbReference>
<protein>
    <submittedName>
        <fullName evidence="2">Uncharacterized protein</fullName>
    </submittedName>
</protein>
<dbReference type="EMBL" id="ML977150">
    <property type="protein sequence ID" value="KAF1987925.1"/>
    <property type="molecule type" value="Genomic_DNA"/>
</dbReference>
<evidence type="ECO:0000256" key="1">
    <source>
        <dbReference type="SAM" id="SignalP"/>
    </source>
</evidence>
<gene>
    <name evidence="2" type="ORF">K402DRAFT_403132</name>
</gene>
<proteinExistence type="predicted"/>
<organism evidence="2 3">
    <name type="scientific">Aulographum hederae CBS 113979</name>
    <dbReference type="NCBI Taxonomy" id="1176131"/>
    <lineage>
        <taxon>Eukaryota</taxon>
        <taxon>Fungi</taxon>
        <taxon>Dikarya</taxon>
        <taxon>Ascomycota</taxon>
        <taxon>Pezizomycotina</taxon>
        <taxon>Dothideomycetes</taxon>
        <taxon>Pleosporomycetidae</taxon>
        <taxon>Aulographales</taxon>
        <taxon>Aulographaceae</taxon>
    </lineage>
</organism>
<keyword evidence="1" id="KW-0732">Signal</keyword>
<evidence type="ECO:0000313" key="2">
    <source>
        <dbReference type="EMBL" id="KAF1987925.1"/>
    </source>
</evidence>
<name>A0A6G1H442_9PEZI</name>
<keyword evidence="3" id="KW-1185">Reference proteome</keyword>
<accession>A0A6G1H442</accession>
<feature type="signal peptide" evidence="1">
    <location>
        <begin position="1"/>
        <end position="19"/>
    </location>
</feature>
<dbReference type="AlphaFoldDB" id="A0A6G1H442"/>